<keyword evidence="4" id="KW-0378">Hydrolase</keyword>
<reference evidence="7" key="1">
    <citation type="submission" date="2020-10" db="EMBL/GenBank/DDBJ databases">
        <authorList>
            <person name="Gilroy R."/>
        </authorList>
    </citation>
    <scope>NUCLEOTIDE SEQUENCE</scope>
    <source>
        <strain evidence="7">B1-8020</strain>
    </source>
</reference>
<dbReference type="Pfam" id="PF01640">
    <property type="entry name" value="Peptidase_C10"/>
    <property type="match status" value="1"/>
</dbReference>
<dbReference type="GO" id="GO:0006508">
    <property type="term" value="P:proteolysis"/>
    <property type="evidence" value="ECO:0007669"/>
    <property type="project" value="UniProtKB-KW"/>
</dbReference>
<keyword evidence="5" id="KW-0788">Thiol protease</keyword>
<dbReference type="PROSITE" id="PS51257">
    <property type="entry name" value="PROKAR_LIPOPROTEIN"/>
    <property type="match status" value="1"/>
</dbReference>
<comment type="similarity">
    <text evidence="1">Belongs to the peptidase C10 family.</text>
</comment>
<evidence type="ECO:0000256" key="4">
    <source>
        <dbReference type="ARBA" id="ARBA00022801"/>
    </source>
</evidence>
<evidence type="ECO:0000259" key="6">
    <source>
        <dbReference type="Pfam" id="PF13734"/>
    </source>
</evidence>
<dbReference type="Gene3D" id="3.90.70.50">
    <property type="entry name" value="Peptidase C10, streptopain"/>
    <property type="match status" value="2"/>
</dbReference>
<keyword evidence="2" id="KW-0645">Protease</keyword>
<dbReference type="InterPro" id="IPR025896">
    <property type="entry name" value="Spi_Prtas-inh"/>
</dbReference>
<dbReference type="Pfam" id="PF13734">
    <property type="entry name" value="Inhibitor_I69"/>
    <property type="match status" value="1"/>
</dbReference>
<dbReference type="Proteomes" id="UP000823604">
    <property type="component" value="Unassembled WGS sequence"/>
</dbReference>
<sequence length="433" mass="48715">MRNIVVRLMVVILLLVGCSKNERELLPSNVTSEKSHVIPVEEVLASLECYSNSFTKSSSNKRVVKNIFAVGYSGHTKSSDLDTLLYVANFEDNRGYAIMSADYRIKESLMAFSEVGSLDSSDFYNNDFNPLLDTVDFYDEYLDDYLIGGSNESGEKHILQGIVEYANYQVNKSSNEPVTDIGDDNPYFDLPGVVRPDTWIEIRNVVYETVDDVEPLLKTRWNQGSPYNDMVVPHGSYAGCVPVAVAQIMAFNKYPANYTINGIHIVWDKITQKSYVPVNTSEALMVAALIGCIQTACHSVSFGGSGTFTFPCYVEDYLKQIGYVNVLRTKKYNEDAVIKAIKGGYPVFMSGMDGIKVWNAHAWVADGVKREVRKFDRYDHASGEYIDSKSVIAWNHIHCVWGTTSTWVANGYFKYNGEVYDTFRVITYEVPKN</sequence>
<dbReference type="AlphaFoldDB" id="A0A9D9NFU8"/>
<evidence type="ECO:0000313" key="7">
    <source>
        <dbReference type="EMBL" id="MBO8472127.1"/>
    </source>
</evidence>
<evidence type="ECO:0000256" key="1">
    <source>
        <dbReference type="ARBA" id="ARBA00009693"/>
    </source>
</evidence>
<accession>A0A9D9NFU8</accession>
<evidence type="ECO:0000256" key="5">
    <source>
        <dbReference type="ARBA" id="ARBA00022807"/>
    </source>
</evidence>
<evidence type="ECO:0000256" key="3">
    <source>
        <dbReference type="ARBA" id="ARBA00022729"/>
    </source>
</evidence>
<organism evidence="7 8">
    <name type="scientific">Candidatus Merdivivens pullicola</name>
    <dbReference type="NCBI Taxonomy" id="2840872"/>
    <lineage>
        <taxon>Bacteria</taxon>
        <taxon>Pseudomonadati</taxon>
        <taxon>Bacteroidota</taxon>
        <taxon>Bacteroidia</taxon>
        <taxon>Bacteroidales</taxon>
        <taxon>Muribaculaceae</taxon>
        <taxon>Muribaculaceae incertae sedis</taxon>
        <taxon>Candidatus Merdivivens</taxon>
    </lineage>
</organism>
<evidence type="ECO:0000313" key="8">
    <source>
        <dbReference type="Proteomes" id="UP000823604"/>
    </source>
</evidence>
<feature type="domain" description="Spi protease inhibitor" evidence="6">
    <location>
        <begin position="66"/>
        <end position="135"/>
    </location>
</feature>
<evidence type="ECO:0000256" key="2">
    <source>
        <dbReference type="ARBA" id="ARBA00022670"/>
    </source>
</evidence>
<name>A0A9D9NFU8_9BACT</name>
<gene>
    <name evidence="7" type="ORF">IAB81_00655</name>
</gene>
<reference evidence="7" key="2">
    <citation type="journal article" date="2021" name="PeerJ">
        <title>Extensive microbial diversity within the chicken gut microbiome revealed by metagenomics and culture.</title>
        <authorList>
            <person name="Gilroy R."/>
            <person name="Ravi A."/>
            <person name="Getino M."/>
            <person name="Pursley I."/>
            <person name="Horton D.L."/>
            <person name="Alikhan N.F."/>
            <person name="Baker D."/>
            <person name="Gharbi K."/>
            <person name="Hall N."/>
            <person name="Watson M."/>
            <person name="Adriaenssens E.M."/>
            <person name="Foster-Nyarko E."/>
            <person name="Jarju S."/>
            <person name="Secka A."/>
            <person name="Antonio M."/>
            <person name="Oren A."/>
            <person name="Chaudhuri R.R."/>
            <person name="La Ragione R."/>
            <person name="Hildebrand F."/>
            <person name="Pallen M.J."/>
        </authorList>
    </citation>
    <scope>NUCLEOTIDE SEQUENCE</scope>
    <source>
        <strain evidence="7">B1-8020</strain>
    </source>
</reference>
<dbReference type="InterPro" id="IPR044934">
    <property type="entry name" value="Streptopain_sf"/>
</dbReference>
<dbReference type="SUPFAM" id="SSF54001">
    <property type="entry name" value="Cysteine proteinases"/>
    <property type="match status" value="1"/>
</dbReference>
<protein>
    <submittedName>
        <fullName evidence="7">C10 family peptidase</fullName>
    </submittedName>
</protein>
<dbReference type="EMBL" id="JADIMA010000007">
    <property type="protein sequence ID" value="MBO8472127.1"/>
    <property type="molecule type" value="Genomic_DNA"/>
</dbReference>
<comment type="caution">
    <text evidence="7">The sequence shown here is derived from an EMBL/GenBank/DDBJ whole genome shotgun (WGS) entry which is preliminary data.</text>
</comment>
<dbReference type="InterPro" id="IPR000200">
    <property type="entry name" value="Peptidase_C10"/>
</dbReference>
<keyword evidence="3" id="KW-0732">Signal</keyword>
<dbReference type="GO" id="GO:0008234">
    <property type="term" value="F:cysteine-type peptidase activity"/>
    <property type="evidence" value="ECO:0007669"/>
    <property type="project" value="UniProtKB-KW"/>
</dbReference>
<dbReference type="InterPro" id="IPR038765">
    <property type="entry name" value="Papain-like_cys_pep_sf"/>
</dbReference>
<proteinExistence type="inferred from homology"/>